<dbReference type="Proteomes" id="UP000184518">
    <property type="component" value="Unassembled WGS sequence"/>
</dbReference>
<dbReference type="RefSeq" id="WP_072952765.1">
    <property type="nucleotide sequence ID" value="NZ_FQUT01000001.1"/>
</dbReference>
<dbReference type="EMBL" id="FQUT01000001">
    <property type="protein sequence ID" value="SHE41915.1"/>
    <property type="molecule type" value="Genomic_DNA"/>
</dbReference>
<organism evidence="1 2">
    <name type="scientific">Chryseobacterium arachidis</name>
    <dbReference type="NCBI Taxonomy" id="1416778"/>
    <lineage>
        <taxon>Bacteria</taxon>
        <taxon>Pseudomonadati</taxon>
        <taxon>Bacteroidota</taxon>
        <taxon>Flavobacteriia</taxon>
        <taxon>Flavobacteriales</taxon>
        <taxon>Weeksellaceae</taxon>
        <taxon>Chryseobacterium group</taxon>
        <taxon>Chryseobacterium</taxon>
    </lineage>
</organism>
<dbReference type="OrthoDB" id="1274346at2"/>
<gene>
    <name evidence="1" type="ORF">SAMN05443633_101204</name>
</gene>
<sequence length="200" mass="23934">MKIVLFLLLFLIIPFRAQTNWNTKKFKVKSFEIKRDKYGIYNYKKGNLLVNSRDDGEHYFEEVREQNKLNFIRIYAYDRKGNLLGESYKFKNLNIDKALEYNNEGVIVKEIDFSQPNFTFSIYQLIEKVKNEFNIDLNNSVDWKIDMLVNNPKKIYEWLVIGHILNKEQHLRHLKTLRFDGATGKFMSMEDGYYGFNAIE</sequence>
<proteinExistence type="predicted"/>
<protein>
    <submittedName>
        <fullName evidence="1">Uncharacterized protein</fullName>
    </submittedName>
</protein>
<evidence type="ECO:0000313" key="2">
    <source>
        <dbReference type="Proteomes" id="UP000184518"/>
    </source>
</evidence>
<dbReference type="STRING" id="1416778.SAMN05443633_101204"/>
<dbReference type="AlphaFoldDB" id="A0A1M4TC01"/>
<reference evidence="2" key="1">
    <citation type="submission" date="2016-11" db="EMBL/GenBank/DDBJ databases">
        <authorList>
            <person name="Varghese N."/>
            <person name="Submissions S."/>
        </authorList>
    </citation>
    <scope>NUCLEOTIDE SEQUENCE [LARGE SCALE GENOMIC DNA]</scope>
    <source>
        <strain evidence="2">DSM 27619</strain>
    </source>
</reference>
<keyword evidence="2" id="KW-1185">Reference proteome</keyword>
<name>A0A1M4TC01_9FLAO</name>
<evidence type="ECO:0000313" key="1">
    <source>
        <dbReference type="EMBL" id="SHE41915.1"/>
    </source>
</evidence>
<accession>A0A1M4TC01</accession>